<dbReference type="SUPFAM" id="SSF53335">
    <property type="entry name" value="S-adenosyl-L-methionine-dependent methyltransferases"/>
    <property type="match status" value="1"/>
</dbReference>
<protein>
    <recommendedName>
        <fullName evidence="3">Class I SAM-dependent methyltransferase</fullName>
    </recommendedName>
</protein>
<proteinExistence type="predicted"/>
<sequence length="183" mass="21639">MNNEIVINMEEQVFSGDILDIGSDNYGVIYKIYKNNNSDFNVEYLDNKEQFNGIKHSSYDTCVMFLSFSSIVLKTNKKKFIKKIYDYLKEDGIIYIWDIDKGYGKIFNNKIKVTMSNDIEKQINFKEFNILKNSSLNSIKDVLNSFFDIIESRCLNRVYYIKARKRRRNDYEKIESITSGNKL</sequence>
<dbReference type="EMBL" id="JDRY01000007">
    <property type="protein sequence ID" value="KGN01489.1"/>
    <property type="molecule type" value="Genomic_DNA"/>
</dbReference>
<accession>A0A0A0ILI5</accession>
<reference evidence="1 2" key="1">
    <citation type="submission" date="2014-01" db="EMBL/GenBank/DDBJ databases">
        <title>Plasmidome dynamics in the species complex Clostridium novyi sensu lato converts strains of independent lineages into distinctly different pathogens.</title>
        <authorList>
            <person name="Skarin H."/>
            <person name="Segerman B."/>
        </authorList>
    </citation>
    <scope>NUCLEOTIDE SEQUENCE [LARGE SCALE GENOMIC DNA]</scope>
    <source>
        <strain evidence="1 2">DC5</strain>
    </source>
</reference>
<evidence type="ECO:0000313" key="2">
    <source>
        <dbReference type="Proteomes" id="UP000030014"/>
    </source>
</evidence>
<organism evidence="1 2">
    <name type="scientific">Clostridium botulinum C/D str. DC5</name>
    <dbReference type="NCBI Taxonomy" id="1443128"/>
    <lineage>
        <taxon>Bacteria</taxon>
        <taxon>Bacillati</taxon>
        <taxon>Bacillota</taxon>
        <taxon>Clostridia</taxon>
        <taxon>Eubacteriales</taxon>
        <taxon>Clostridiaceae</taxon>
        <taxon>Clostridium</taxon>
    </lineage>
</organism>
<dbReference type="InterPro" id="IPR029063">
    <property type="entry name" value="SAM-dependent_MTases_sf"/>
</dbReference>
<dbReference type="Proteomes" id="UP000030014">
    <property type="component" value="Unassembled WGS sequence"/>
</dbReference>
<dbReference type="Gene3D" id="3.40.50.150">
    <property type="entry name" value="Vaccinia Virus protein VP39"/>
    <property type="match status" value="1"/>
</dbReference>
<name>A0A0A0ILI5_CLOBO</name>
<gene>
    <name evidence="1" type="ORF">Z955_01205</name>
</gene>
<dbReference type="RefSeq" id="WP_039258982.1">
    <property type="nucleotide sequence ID" value="NZ_JDRY01000007.1"/>
</dbReference>
<evidence type="ECO:0008006" key="3">
    <source>
        <dbReference type="Google" id="ProtNLM"/>
    </source>
</evidence>
<comment type="caution">
    <text evidence="1">The sequence shown here is derived from an EMBL/GenBank/DDBJ whole genome shotgun (WGS) entry which is preliminary data.</text>
</comment>
<evidence type="ECO:0000313" key="1">
    <source>
        <dbReference type="EMBL" id="KGN01489.1"/>
    </source>
</evidence>
<dbReference type="AlphaFoldDB" id="A0A0A0ILI5"/>